<proteinExistence type="predicted"/>
<dbReference type="Gene3D" id="3.30.930.10">
    <property type="entry name" value="Bira Bifunctional Protein, Domain 2"/>
    <property type="match status" value="1"/>
</dbReference>
<evidence type="ECO:0000313" key="2">
    <source>
        <dbReference type="Proteomes" id="UP000808349"/>
    </source>
</evidence>
<sequence>MLFDFDFIHVKEIDSTNNFALNYITKTNPKDGFCIFTDYQTAGKDNMADNGKVILGKTYYVA</sequence>
<organism evidence="1 2">
    <name type="scientific">Candidatus Defluviibacterium haderslevense</name>
    <dbReference type="NCBI Taxonomy" id="2981993"/>
    <lineage>
        <taxon>Bacteria</taxon>
        <taxon>Pseudomonadati</taxon>
        <taxon>Bacteroidota</taxon>
        <taxon>Saprospiria</taxon>
        <taxon>Saprospirales</taxon>
        <taxon>Saprospiraceae</taxon>
        <taxon>Candidatus Defluviibacterium</taxon>
    </lineage>
</organism>
<name>A0A9D7XDB6_9BACT</name>
<dbReference type="Proteomes" id="UP000808349">
    <property type="component" value="Unassembled WGS sequence"/>
</dbReference>
<gene>
    <name evidence="1" type="ORF">IPO85_02985</name>
</gene>
<reference evidence="1 2" key="1">
    <citation type="submission" date="2020-10" db="EMBL/GenBank/DDBJ databases">
        <title>Connecting structure to function with the recovery of over 1000 high-quality activated sludge metagenome-assembled genomes encoding full-length rRNA genes using long-read sequencing.</title>
        <authorList>
            <person name="Singleton C.M."/>
            <person name="Petriglieri F."/>
            <person name="Kristensen J.M."/>
            <person name="Kirkegaard R.H."/>
            <person name="Michaelsen T.Y."/>
            <person name="Andersen M.H."/>
            <person name="Karst S.M."/>
            <person name="Dueholm M.S."/>
            <person name="Nielsen P.H."/>
            <person name="Albertsen M."/>
        </authorList>
    </citation>
    <scope>NUCLEOTIDE SEQUENCE [LARGE SCALE GENOMIC DNA]</scope>
    <source>
        <strain evidence="1">Ribe_18-Q3-R11-54_BAT3C.373</strain>
    </source>
</reference>
<protein>
    <submittedName>
        <fullName evidence="1">Uncharacterized protein</fullName>
    </submittedName>
</protein>
<dbReference type="AlphaFoldDB" id="A0A9D7XDB6"/>
<comment type="caution">
    <text evidence="1">The sequence shown here is derived from an EMBL/GenBank/DDBJ whole genome shotgun (WGS) entry which is preliminary data.</text>
</comment>
<dbReference type="InterPro" id="IPR045864">
    <property type="entry name" value="aa-tRNA-synth_II/BPL/LPL"/>
</dbReference>
<accession>A0A9D7XDB6</accession>
<dbReference type="SUPFAM" id="SSF55681">
    <property type="entry name" value="Class II aaRS and biotin synthetases"/>
    <property type="match status" value="1"/>
</dbReference>
<evidence type="ECO:0000313" key="1">
    <source>
        <dbReference type="EMBL" id="MBK9716485.1"/>
    </source>
</evidence>
<dbReference type="EMBL" id="JADKFW010000004">
    <property type="protein sequence ID" value="MBK9716485.1"/>
    <property type="molecule type" value="Genomic_DNA"/>
</dbReference>